<name>A0AAV4ML01_CAEEX</name>
<keyword evidence="2" id="KW-1185">Reference proteome</keyword>
<dbReference type="AlphaFoldDB" id="A0AAV4ML01"/>
<evidence type="ECO:0000313" key="2">
    <source>
        <dbReference type="Proteomes" id="UP001054945"/>
    </source>
</evidence>
<dbReference type="EMBL" id="BPLR01002328">
    <property type="protein sequence ID" value="GIX72540.1"/>
    <property type="molecule type" value="Genomic_DNA"/>
</dbReference>
<proteinExistence type="predicted"/>
<reference evidence="1 2" key="1">
    <citation type="submission" date="2021-06" db="EMBL/GenBank/DDBJ databases">
        <title>Caerostris extrusa draft genome.</title>
        <authorList>
            <person name="Kono N."/>
            <person name="Arakawa K."/>
        </authorList>
    </citation>
    <scope>NUCLEOTIDE SEQUENCE [LARGE SCALE GENOMIC DNA]</scope>
</reference>
<evidence type="ECO:0000313" key="1">
    <source>
        <dbReference type="EMBL" id="GIX72540.1"/>
    </source>
</evidence>
<protein>
    <submittedName>
        <fullName evidence="1">Uncharacterized protein</fullName>
    </submittedName>
</protein>
<comment type="caution">
    <text evidence="1">The sequence shown here is derived from an EMBL/GenBank/DDBJ whole genome shotgun (WGS) entry which is preliminary data.</text>
</comment>
<accession>A0AAV4ML01</accession>
<organism evidence="1 2">
    <name type="scientific">Caerostris extrusa</name>
    <name type="common">Bark spider</name>
    <name type="synonym">Caerostris bankana</name>
    <dbReference type="NCBI Taxonomy" id="172846"/>
    <lineage>
        <taxon>Eukaryota</taxon>
        <taxon>Metazoa</taxon>
        <taxon>Ecdysozoa</taxon>
        <taxon>Arthropoda</taxon>
        <taxon>Chelicerata</taxon>
        <taxon>Arachnida</taxon>
        <taxon>Araneae</taxon>
        <taxon>Araneomorphae</taxon>
        <taxon>Entelegynae</taxon>
        <taxon>Araneoidea</taxon>
        <taxon>Araneidae</taxon>
        <taxon>Caerostris</taxon>
    </lineage>
</organism>
<sequence>MVGGASRVFIECRVTDFPPLSAIQSTAYKRRACVHRVRNPFPSATVDTSRPREVSGRFCDNCLCPEHFSLLAFRY</sequence>
<dbReference type="Proteomes" id="UP001054945">
    <property type="component" value="Unassembled WGS sequence"/>
</dbReference>
<gene>
    <name evidence="1" type="ORF">CEXT_76871</name>
</gene>